<keyword evidence="1" id="KW-0812">Transmembrane</keyword>
<dbReference type="EMBL" id="JBIAHM010000001">
    <property type="protein sequence ID" value="MFE9597894.1"/>
    <property type="molecule type" value="Genomic_DNA"/>
</dbReference>
<evidence type="ECO:0008006" key="4">
    <source>
        <dbReference type="Google" id="ProtNLM"/>
    </source>
</evidence>
<dbReference type="Proteomes" id="UP001601303">
    <property type="component" value="Unassembled WGS sequence"/>
</dbReference>
<keyword evidence="1" id="KW-1133">Transmembrane helix</keyword>
<keyword evidence="3" id="KW-1185">Reference proteome</keyword>
<accession>A0ABW6LVI5</accession>
<sequence>MPKGRVRAVVGYAALTLLCATATAWCVFSGIAKLNLSGNAVEVRLAECHQEEGGKGGSYTVCSGPVQNTANARTAKVSYKGHEGETIRAARTPWGSYDVVDTDFVSRGIAILLPVLPLFGTVGAGALTVREFRRARQPAASDGAS</sequence>
<feature type="transmembrane region" description="Helical" evidence="1">
    <location>
        <begin position="104"/>
        <end position="127"/>
    </location>
</feature>
<comment type="caution">
    <text evidence="2">The sequence shown here is derived from an EMBL/GenBank/DDBJ whole genome shotgun (WGS) entry which is preliminary data.</text>
</comment>
<keyword evidence="1" id="KW-0472">Membrane</keyword>
<dbReference type="RefSeq" id="WP_388102769.1">
    <property type="nucleotide sequence ID" value="NZ_JBIAHM010000001.1"/>
</dbReference>
<proteinExistence type="predicted"/>
<gene>
    <name evidence="2" type="ORF">ACFYNQ_04860</name>
</gene>
<evidence type="ECO:0000313" key="3">
    <source>
        <dbReference type="Proteomes" id="UP001601303"/>
    </source>
</evidence>
<reference evidence="2 3" key="1">
    <citation type="submission" date="2024-10" db="EMBL/GenBank/DDBJ databases">
        <title>The Natural Products Discovery Center: Release of the First 8490 Sequenced Strains for Exploring Actinobacteria Biosynthetic Diversity.</title>
        <authorList>
            <person name="Kalkreuter E."/>
            <person name="Kautsar S.A."/>
            <person name="Yang D."/>
            <person name="Bader C.D."/>
            <person name="Teijaro C.N."/>
            <person name="Fluegel L."/>
            <person name="Davis C.M."/>
            <person name="Simpson J.R."/>
            <person name="Lauterbach L."/>
            <person name="Steele A.D."/>
            <person name="Gui C."/>
            <person name="Meng S."/>
            <person name="Li G."/>
            <person name="Viehrig K."/>
            <person name="Ye F."/>
            <person name="Su P."/>
            <person name="Kiefer A.F."/>
            <person name="Nichols A."/>
            <person name="Cepeda A.J."/>
            <person name="Yan W."/>
            <person name="Fan B."/>
            <person name="Jiang Y."/>
            <person name="Adhikari A."/>
            <person name="Zheng C.-J."/>
            <person name="Schuster L."/>
            <person name="Cowan T.M."/>
            <person name="Smanski M.J."/>
            <person name="Chevrette M.G."/>
            <person name="De Carvalho L.P.S."/>
            <person name="Shen B."/>
        </authorList>
    </citation>
    <scope>NUCLEOTIDE SEQUENCE [LARGE SCALE GENOMIC DNA]</scope>
    <source>
        <strain evidence="2 3">NPDC006488</strain>
    </source>
</reference>
<evidence type="ECO:0000313" key="2">
    <source>
        <dbReference type="EMBL" id="MFE9597894.1"/>
    </source>
</evidence>
<evidence type="ECO:0000256" key="1">
    <source>
        <dbReference type="SAM" id="Phobius"/>
    </source>
</evidence>
<name>A0ABW6LVI5_9ACTN</name>
<organism evidence="2 3">
    <name type="scientific">Streptomyces hokutonensis</name>
    <dbReference type="NCBI Taxonomy" id="1306990"/>
    <lineage>
        <taxon>Bacteria</taxon>
        <taxon>Bacillati</taxon>
        <taxon>Actinomycetota</taxon>
        <taxon>Actinomycetes</taxon>
        <taxon>Kitasatosporales</taxon>
        <taxon>Streptomycetaceae</taxon>
        <taxon>Streptomyces</taxon>
    </lineage>
</organism>
<protein>
    <recommendedName>
        <fullName evidence="4">DUF3592 domain-containing protein</fullName>
    </recommendedName>
</protein>